<accession>A0ABU3PB85</accession>
<dbReference type="EMBL" id="JAVXZY010000003">
    <property type="protein sequence ID" value="MDT8999510.1"/>
    <property type="molecule type" value="Genomic_DNA"/>
</dbReference>
<comment type="similarity">
    <text evidence="2">Belongs to the EamA transporter family.</text>
</comment>
<feature type="transmembrane region" description="Helical" evidence="6">
    <location>
        <begin position="194"/>
        <end position="215"/>
    </location>
</feature>
<comment type="caution">
    <text evidence="8">The sequence shown here is derived from an EMBL/GenBank/DDBJ whole genome shotgun (WGS) entry which is preliminary data.</text>
</comment>
<comment type="subcellular location">
    <subcellularLocation>
        <location evidence="1">Membrane</location>
        <topology evidence="1">Multi-pass membrane protein</topology>
    </subcellularLocation>
</comment>
<evidence type="ECO:0000256" key="4">
    <source>
        <dbReference type="ARBA" id="ARBA00022989"/>
    </source>
</evidence>
<dbReference type="Pfam" id="PF00892">
    <property type="entry name" value="EamA"/>
    <property type="match status" value="2"/>
</dbReference>
<feature type="transmembrane region" description="Helical" evidence="6">
    <location>
        <begin position="134"/>
        <end position="153"/>
    </location>
</feature>
<reference evidence="8" key="1">
    <citation type="submission" date="2023-09" db="EMBL/GenBank/DDBJ databases">
        <title>Paucibacter sp. APW11 Genome sequencing and assembly.</title>
        <authorList>
            <person name="Kim I."/>
        </authorList>
    </citation>
    <scope>NUCLEOTIDE SEQUENCE</scope>
    <source>
        <strain evidence="8">APW11</strain>
    </source>
</reference>
<sequence>MPHAENSRGSQSAAPAGLAFLAACGVGVLWGTGALVVNVLVAQYGIAPASISFWRFVVGALVLLLVFGRRLSWRLLRPQLPTVLGAGLAMAGYVLLWFLGIEQMGAAVPTLIALCLPPALVTLLAVLRGQERADLSLLMILGSALAGTVLIVAQHAPQAAGAAGAAANSMTLGVLFSLGSALLYAGFSLVSGRLSVALGAGPAASCLTVVAAAGMGLSSLYRPLVWPTDVPPQAWYLYLGVVTAALALLAFSWGAARLKPTALTVATLLEPLTAVVLAAVLLGQPLRPSQCVGGALLLLSLLALGRRTAAAPQH</sequence>
<keyword evidence="9" id="KW-1185">Reference proteome</keyword>
<dbReference type="RefSeq" id="WP_315650072.1">
    <property type="nucleotide sequence ID" value="NZ_JAVXZY010000003.1"/>
</dbReference>
<evidence type="ECO:0000256" key="6">
    <source>
        <dbReference type="SAM" id="Phobius"/>
    </source>
</evidence>
<feature type="transmembrane region" description="Helical" evidence="6">
    <location>
        <begin position="287"/>
        <end position="305"/>
    </location>
</feature>
<evidence type="ECO:0000256" key="1">
    <source>
        <dbReference type="ARBA" id="ARBA00004141"/>
    </source>
</evidence>
<gene>
    <name evidence="8" type="ORF">RQP53_09550</name>
</gene>
<feature type="domain" description="EamA" evidence="7">
    <location>
        <begin position="172"/>
        <end position="303"/>
    </location>
</feature>
<organism evidence="8 9">
    <name type="scientific">Roseateles aquae</name>
    <dbReference type="NCBI Taxonomy" id="3077235"/>
    <lineage>
        <taxon>Bacteria</taxon>
        <taxon>Pseudomonadati</taxon>
        <taxon>Pseudomonadota</taxon>
        <taxon>Betaproteobacteria</taxon>
        <taxon>Burkholderiales</taxon>
        <taxon>Sphaerotilaceae</taxon>
        <taxon>Roseateles</taxon>
    </lineage>
</organism>
<feature type="transmembrane region" description="Helical" evidence="6">
    <location>
        <begin position="262"/>
        <end position="281"/>
    </location>
</feature>
<feature type="transmembrane region" description="Helical" evidence="6">
    <location>
        <begin position="12"/>
        <end position="40"/>
    </location>
</feature>
<dbReference type="InterPro" id="IPR050638">
    <property type="entry name" value="AA-Vitamin_Transporters"/>
</dbReference>
<keyword evidence="5 6" id="KW-0472">Membrane</keyword>
<keyword evidence="3 6" id="KW-0812">Transmembrane</keyword>
<protein>
    <submittedName>
        <fullName evidence="8">DMT family transporter</fullName>
    </submittedName>
</protein>
<feature type="transmembrane region" description="Helical" evidence="6">
    <location>
        <begin position="46"/>
        <end position="68"/>
    </location>
</feature>
<feature type="transmembrane region" description="Helical" evidence="6">
    <location>
        <begin position="80"/>
        <end position="100"/>
    </location>
</feature>
<evidence type="ECO:0000256" key="2">
    <source>
        <dbReference type="ARBA" id="ARBA00007362"/>
    </source>
</evidence>
<dbReference type="PANTHER" id="PTHR32322">
    <property type="entry name" value="INNER MEMBRANE TRANSPORTER"/>
    <property type="match status" value="1"/>
</dbReference>
<feature type="transmembrane region" description="Helical" evidence="6">
    <location>
        <begin position="106"/>
        <end position="127"/>
    </location>
</feature>
<feature type="transmembrane region" description="Helical" evidence="6">
    <location>
        <begin position="165"/>
        <end position="187"/>
    </location>
</feature>
<dbReference type="SUPFAM" id="SSF103481">
    <property type="entry name" value="Multidrug resistance efflux transporter EmrE"/>
    <property type="match status" value="2"/>
</dbReference>
<proteinExistence type="inferred from homology"/>
<keyword evidence="4 6" id="KW-1133">Transmembrane helix</keyword>
<feature type="domain" description="EamA" evidence="7">
    <location>
        <begin position="19"/>
        <end position="152"/>
    </location>
</feature>
<dbReference type="InterPro" id="IPR037185">
    <property type="entry name" value="EmrE-like"/>
</dbReference>
<evidence type="ECO:0000313" key="8">
    <source>
        <dbReference type="EMBL" id="MDT8999510.1"/>
    </source>
</evidence>
<evidence type="ECO:0000256" key="5">
    <source>
        <dbReference type="ARBA" id="ARBA00023136"/>
    </source>
</evidence>
<dbReference type="PANTHER" id="PTHR32322:SF2">
    <property type="entry name" value="EAMA DOMAIN-CONTAINING PROTEIN"/>
    <property type="match status" value="1"/>
</dbReference>
<name>A0ABU3PB85_9BURK</name>
<evidence type="ECO:0000259" key="7">
    <source>
        <dbReference type="Pfam" id="PF00892"/>
    </source>
</evidence>
<evidence type="ECO:0000313" key="9">
    <source>
        <dbReference type="Proteomes" id="UP001246372"/>
    </source>
</evidence>
<dbReference type="InterPro" id="IPR000620">
    <property type="entry name" value="EamA_dom"/>
</dbReference>
<dbReference type="Proteomes" id="UP001246372">
    <property type="component" value="Unassembled WGS sequence"/>
</dbReference>
<feature type="transmembrane region" description="Helical" evidence="6">
    <location>
        <begin position="235"/>
        <end position="255"/>
    </location>
</feature>
<evidence type="ECO:0000256" key="3">
    <source>
        <dbReference type="ARBA" id="ARBA00022692"/>
    </source>
</evidence>